<sequence length="51" mass="5167">RVGIEEEARSWPHFLGGNKSSGRKNSRGLNIGDSIGDGGIITGGGIGDSLA</sequence>
<feature type="compositionally biased region" description="Basic and acidic residues" evidence="1">
    <location>
        <begin position="1"/>
        <end position="10"/>
    </location>
</feature>
<accession>A0A699UGL6</accession>
<organism evidence="2">
    <name type="scientific">Tanacetum cinerariifolium</name>
    <name type="common">Dalmatian daisy</name>
    <name type="synonym">Chrysanthemum cinerariifolium</name>
    <dbReference type="NCBI Taxonomy" id="118510"/>
    <lineage>
        <taxon>Eukaryota</taxon>
        <taxon>Viridiplantae</taxon>
        <taxon>Streptophyta</taxon>
        <taxon>Embryophyta</taxon>
        <taxon>Tracheophyta</taxon>
        <taxon>Spermatophyta</taxon>
        <taxon>Magnoliopsida</taxon>
        <taxon>eudicotyledons</taxon>
        <taxon>Gunneridae</taxon>
        <taxon>Pentapetalae</taxon>
        <taxon>asterids</taxon>
        <taxon>campanulids</taxon>
        <taxon>Asterales</taxon>
        <taxon>Asteraceae</taxon>
        <taxon>Asteroideae</taxon>
        <taxon>Anthemideae</taxon>
        <taxon>Anthemidinae</taxon>
        <taxon>Tanacetum</taxon>
    </lineage>
</organism>
<gene>
    <name evidence="2" type="ORF">Tci_893659</name>
</gene>
<evidence type="ECO:0000256" key="1">
    <source>
        <dbReference type="SAM" id="MobiDB-lite"/>
    </source>
</evidence>
<feature type="non-terminal residue" evidence="2">
    <location>
        <position position="1"/>
    </location>
</feature>
<protein>
    <submittedName>
        <fullName evidence="2">Uncharacterized protein</fullName>
    </submittedName>
</protein>
<evidence type="ECO:0000313" key="2">
    <source>
        <dbReference type="EMBL" id="GFD21690.1"/>
    </source>
</evidence>
<comment type="caution">
    <text evidence="2">The sequence shown here is derived from an EMBL/GenBank/DDBJ whole genome shotgun (WGS) entry which is preliminary data.</text>
</comment>
<reference evidence="2" key="1">
    <citation type="journal article" date="2019" name="Sci. Rep.">
        <title>Draft genome of Tanacetum cinerariifolium, the natural source of mosquito coil.</title>
        <authorList>
            <person name="Yamashiro T."/>
            <person name="Shiraishi A."/>
            <person name="Satake H."/>
            <person name="Nakayama K."/>
        </authorList>
    </citation>
    <scope>NUCLEOTIDE SEQUENCE</scope>
</reference>
<name>A0A699UGL6_TANCI</name>
<dbReference type="AlphaFoldDB" id="A0A699UGL6"/>
<dbReference type="EMBL" id="BKCJ011331600">
    <property type="protein sequence ID" value="GFD21690.1"/>
    <property type="molecule type" value="Genomic_DNA"/>
</dbReference>
<proteinExistence type="predicted"/>
<feature type="region of interest" description="Disordered" evidence="1">
    <location>
        <begin position="1"/>
        <end position="25"/>
    </location>
</feature>